<keyword evidence="3" id="KW-0540">Nuclease</keyword>
<dbReference type="Gene3D" id="3.30.420.10">
    <property type="entry name" value="Ribonuclease H-like superfamily/Ribonuclease H"/>
    <property type="match status" value="1"/>
</dbReference>
<feature type="region of interest" description="Disordered" evidence="1">
    <location>
        <begin position="75"/>
        <end position="97"/>
    </location>
</feature>
<accession>A0A194WBR5</accession>
<gene>
    <name evidence="3" type="ORF">VM1G_09529</name>
</gene>
<dbReference type="CDD" id="cd16963">
    <property type="entry name" value="CCE1"/>
    <property type="match status" value="1"/>
</dbReference>
<reference evidence="3" key="1">
    <citation type="submission" date="2014-12" db="EMBL/GenBank/DDBJ databases">
        <title>Genome Sequence of Valsa Canker Pathogens Uncovers a Specific Adaption of Colonization on Woody Bark.</title>
        <authorList>
            <person name="Yin Z."/>
            <person name="Liu H."/>
            <person name="Gao X."/>
            <person name="Li Z."/>
            <person name="Song N."/>
            <person name="Ke X."/>
            <person name="Dai Q."/>
            <person name="Wu Y."/>
            <person name="Sun Y."/>
            <person name="Xu J.-R."/>
            <person name="Kang Z.K."/>
            <person name="Wang L."/>
            <person name="Huang L."/>
        </authorList>
    </citation>
    <scope>NUCLEOTIDE SEQUENCE [LARGE SCALE GENOMIC DNA]</scope>
    <source>
        <strain evidence="3">03-8</strain>
    </source>
</reference>
<evidence type="ECO:0000256" key="1">
    <source>
        <dbReference type="SAM" id="MobiDB-lite"/>
    </source>
</evidence>
<dbReference type="InterPro" id="IPR036397">
    <property type="entry name" value="RNaseH_sf"/>
</dbReference>
<evidence type="ECO:0000259" key="2">
    <source>
        <dbReference type="Pfam" id="PF09159"/>
    </source>
</evidence>
<feature type="domain" description="Mitochondrial resolvase Ydc2 catalytic" evidence="2">
    <location>
        <begin position="53"/>
        <end position="343"/>
    </location>
</feature>
<dbReference type="SMR" id="A0A194WBR5"/>
<dbReference type="GO" id="GO:0000403">
    <property type="term" value="F:Y-form DNA binding"/>
    <property type="evidence" value="ECO:0007669"/>
    <property type="project" value="TreeGrafter"/>
</dbReference>
<keyword evidence="4" id="KW-1185">Reference proteome</keyword>
<dbReference type="InterPro" id="IPR015242">
    <property type="entry name" value="Ydc2_cat"/>
</dbReference>
<dbReference type="PANTHER" id="PTHR28072:SF1">
    <property type="entry name" value="CRUCIFORM CUTTING ENDONUCLEASE 1, MITOCHONDRIAL-RELATED"/>
    <property type="match status" value="1"/>
</dbReference>
<sequence length="359" mass="39425">MNASFLCASFKLAGLCQIARLLGKTRSGTKPVIAERIVEAVGTSKPLAPGTRILSIDLGIRNLAYSLLEVPGVDIEPPTAKTKKGRKKTPSETPPKTATPILLAWERLALIPKTPTTAKPKKRKPTKTKRILSEEIVDEDHDETTPEEPPAKTAKAKTPVITEDFSPTRLSALAVDLILTRLLPLKPDIVTLEQQRARSMGSSGVLEWTLRVNSLESMLYAVFTTVQRLGQWPGGRVEGVVARNVLEFMVLQEKAAGVDVAEIWGPDAENKKVKKAIVRRLLAEGEGVAVAEAVQPVAKEYLDVWEGKVRGQKKSESFKKLDDMADCLLQGLAFIRWQENKRKVIVGGVEALEDQMVEQ</sequence>
<dbReference type="GO" id="GO:0004520">
    <property type="term" value="F:DNA endonuclease activity"/>
    <property type="evidence" value="ECO:0007669"/>
    <property type="project" value="TreeGrafter"/>
</dbReference>
<dbReference type="InterPro" id="IPR039197">
    <property type="entry name" value="Mrs1/Cce1"/>
</dbReference>
<protein>
    <submittedName>
        <fullName evidence="3">Cruciform cutting endonuclease 1, mitochondrial</fullName>
    </submittedName>
</protein>
<evidence type="ECO:0000313" key="4">
    <source>
        <dbReference type="Proteomes" id="UP000078559"/>
    </source>
</evidence>
<dbReference type="InterPro" id="IPR012337">
    <property type="entry name" value="RNaseH-like_sf"/>
</dbReference>
<dbReference type="Pfam" id="PF09159">
    <property type="entry name" value="Ydc2-catalyt"/>
    <property type="match status" value="1"/>
</dbReference>
<dbReference type="GO" id="GO:0070336">
    <property type="term" value="F:flap-structured DNA binding"/>
    <property type="evidence" value="ECO:0007669"/>
    <property type="project" value="TreeGrafter"/>
</dbReference>
<proteinExistence type="predicted"/>
<dbReference type="Proteomes" id="UP000078559">
    <property type="component" value="Chromosome 11"/>
</dbReference>
<dbReference type="SUPFAM" id="SSF53098">
    <property type="entry name" value="Ribonuclease H-like"/>
    <property type="match status" value="1"/>
</dbReference>
<keyword evidence="3" id="KW-0378">Hydrolase</keyword>
<organism evidence="3 4">
    <name type="scientific">Cytospora mali</name>
    <name type="common">Apple Valsa canker fungus</name>
    <name type="synonym">Valsa mali</name>
    <dbReference type="NCBI Taxonomy" id="578113"/>
    <lineage>
        <taxon>Eukaryota</taxon>
        <taxon>Fungi</taxon>
        <taxon>Dikarya</taxon>
        <taxon>Ascomycota</taxon>
        <taxon>Pezizomycotina</taxon>
        <taxon>Sordariomycetes</taxon>
        <taxon>Sordariomycetidae</taxon>
        <taxon>Diaporthales</taxon>
        <taxon>Cytosporaceae</taxon>
        <taxon>Cytospora</taxon>
    </lineage>
</organism>
<feature type="region of interest" description="Disordered" evidence="1">
    <location>
        <begin position="138"/>
        <end position="158"/>
    </location>
</feature>
<dbReference type="EMBL" id="CM003108">
    <property type="protein sequence ID" value="KUI73854.1"/>
    <property type="molecule type" value="Genomic_DNA"/>
</dbReference>
<keyword evidence="3" id="KW-0255">Endonuclease</keyword>
<dbReference type="GO" id="GO:0000402">
    <property type="term" value="F:crossed form four-way junction DNA binding"/>
    <property type="evidence" value="ECO:0007669"/>
    <property type="project" value="TreeGrafter"/>
</dbReference>
<evidence type="ECO:0000313" key="3">
    <source>
        <dbReference type="EMBL" id="KUI73854.1"/>
    </source>
</evidence>
<dbReference type="GO" id="GO:0005739">
    <property type="term" value="C:mitochondrion"/>
    <property type="evidence" value="ECO:0007669"/>
    <property type="project" value="TreeGrafter"/>
</dbReference>
<dbReference type="AlphaFoldDB" id="A0A194WBR5"/>
<name>A0A194WBR5_CYTMA</name>
<dbReference type="PANTHER" id="PTHR28072">
    <property type="entry name" value="CRUCIFORM CUTTING ENDONUCLEASE 1, MITOCHONDRIAL-RELATED"/>
    <property type="match status" value="1"/>
</dbReference>